<dbReference type="InterPro" id="IPR006175">
    <property type="entry name" value="YjgF/YER057c/UK114"/>
</dbReference>
<dbReference type="PANTHER" id="PTHR11803:SF58">
    <property type="entry name" value="PROTEIN HMF1-RELATED"/>
    <property type="match status" value="1"/>
</dbReference>
<dbReference type="InterPro" id="IPR006056">
    <property type="entry name" value="RidA"/>
</dbReference>
<evidence type="ECO:0000313" key="2">
    <source>
        <dbReference type="EMBL" id="MFG3817596.1"/>
    </source>
</evidence>
<dbReference type="PROSITE" id="PS01094">
    <property type="entry name" value="UPF0076"/>
    <property type="match status" value="1"/>
</dbReference>
<keyword evidence="3" id="KW-1185">Reference proteome</keyword>
<proteinExistence type="inferred from homology"/>
<accession>A0ABW7C980</accession>
<dbReference type="EMBL" id="JAZAQF010000049">
    <property type="protein sequence ID" value="MFG3817596.1"/>
    <property type="molecule type" value="Genomic_DNA"/>
</dbReference>
<comment type="caution">
    <text evidence="2">The sequence shown here is derived from an EMBL/GenBank/DDBJ whole genome shotgun (WGS) entry which is preliminary data.</text>
</comment>
<protein>
    <submittedName>
        <fullName evidence="2">RidA family protein</fullName>
    </submittedName>
</protein>
<dbReference type="Proteomes" id="UP001604335">
    <property type="component" value="Unassembled WGS sequence"/>
</dbReference>
<dbReference type="Gene3D" id="3.30.1330.40">
    <property type="entry name" value="RutC-like"/>
    <property type="match status" value="1"/>
</dbReference>
<dbReference type="InterPro" id="IPR019897">
    <property type="entry name" value="RidA_CS"/>
</dbReference>
<sequence length="129" mass="13763">MPKQVIQTDKAPNPVGPYNQAIVANGMLFASGQISIDPATNQLVHEGDVVAQTERVLQNLEAVLEAGGTGFANVVKTTIFLANMDDFAMVNAVYAQYFSEVTAPARATVEVARLPKNVLVEIDCTAIVD</sequence>
<dbReference type="InterPro" id="IPR035959">
    <property type="entry name" value="RutC-like_sf"/>
</dbReference>
<evidence type="ECO:0000256" key="1">
    <source>
        <dbReference type="ARBA" id="ARBA00010552"/>
    </source>
</evidence>
<dbReference type="PANTHER" id="PTHR11803">
    <property type="entry name" value="2-IMINOBUTANOATE/2-IMINOPROPANOATE DEAMINASE RIDA"/>
    <property type="match status" value="1"/>
</dbReference>
<reference evidence="3" key="1">
    <citation type="journal article" date="2024" name="Algal Res.">
        <title>Biochemical, toxicological and genomic investigation of a high-biomass producing Limnothrix strain isolated from Italian shallow drinking water reservoir.</title>
        <authorList>
            <person name="Simonazzi M."/>
            <person name="Shishido T.K."/>
            <person name="Delbaje E."/>
            <person name="Wahlsten M."/>
            <person name="Fewer D.P."/>
            <person name="Sivonen K."/>
            <person name="Pezzolesi L."/>
            <person name="Pistocchi R."/>
        </authorList>
    </citation>
    <scope>NUCLEOTIDE SEQUENCE [LARGE SCALE GENOMIC DNA]</scope>
    <source>
        <strain evidence="3">LRLZ20PSL1</strain>
    </source>
</reference>
<dbReference type="NCBIfam" id="TIGR00004">
    <property type="entry name" value="Rid family detoxifying hydrolase"/>
    <property type="match status" value="1"/>
</dbReference>
<name>A0ABW7C980_9CYAN</name>
<dbReference type="RefSeq" id="WP_393012022.1">
    <property type="nucleotide sequence ID" value="NZ_JAZAQF010000049.1"/>
</dbReference>
<organism evidence="2 3">
    <name type="scientific">Limnothrix redekei LRLZ20PSL1</name>
    <dbReference type="NCBI Taxonomy" id="3112953"/>
    <lineage>
        <taxon>Bacteria</taxon>
        <taxon>Bacillati</taxon>
        <taxon>Cyanobacteriota</taxon>
        <taxon>Cyanophyceae</taxon>
        <taxon>Pseudanabaenales</taxon>
        <taxon>Pseudanabaenaceae</taxon>
        <taxon>Limnothrix</taxon>
    </lineage>
</organism>
<evidence type="ECO:0000313" key="3">
    <source>
        <dbReference type="Proteomes" id="UP001604335"/>
    </source>
</evidence>
<dbReference type="Pfam" id="PF01042">
    <property type="entry name" value="Ribonuc_L-PSP"/>
    <property type="match status" value="1"/>
</dbReference>
<dbReference type="SUPFAM" id="SSF55298">
    <property type="entry name" value="YjgF-like"/>
    <property type="match status" value="1"/>
</dbReference>
<comment type="similarity">
    <text evidence="1">Belongs to the RutC family.</text>
</comment>
<gene>
    <name evidence="2" type="ORF">VPK24_08100</name>
</gene>
<dbReference type="CDD" id="cd00448">
    <property type="entry name" value="YjgF_YER057c_UK114_family"/>
    <property type="match status" value="1"/>
</dbReference>